<name>A0A831W952_9GAMM</name>
<reference evidence="8" key="1">
    <citation type="journal article" date="2020" name="mSystems">
        <title>Genome- and Community-Level Interaction Insights into Carbon Utilization and Element Cycling Functions of Hydrothermarchaeota in Hydrothermal Sediment.</title>
        <authorList>
            <person name="Zhou Z."/>
            <person name="Liu Y."/>
            <person name="Xu W."/>
            <person name="Pan J."/>
            <person name="Luo Z.H."/>
            <person name="Li M."/>
        </authorList>
    </citation>
    <scope>NUCLEOTIDE SEQUENCE [LARGE SCALE GENOMIC DNA]</scope>
    <source>
        <strain evidence="8">HyVt-443</strain>
    </source>
</reference>
<feature type="non-terminal residue" evidence="8">
    <location>
        <position position="948"/>
    </location>
</feature>
<dbReference type="HAMAP" id="MF_01411">
    <property type="entry name" value="LPS_assembly_LptD"/>
    <property type="match status" value="1"/>
</dbReference>
<comment type="caution">
    <text evidence="8">The sequence shown here is derived from an EMBL/GenBank/DDBJ whole genome shotgun (WGS) entry which is preliminary data.</text>
</comment>
<dbReference type="GO" id="GO:0009279">
    <property type="term" value="C:cell outer membrane"/>
    <property type="evidence" value="ECO:0007669"/>
    <property type="project" value="InterPro"/>
</dbReference>
<evidence type="ECO:0000256" key="3">
    <source>
        <dbReference type="ARBA" id="ARBA00023237"/>
    </source>
</evidence>
<dbReference type="GO" id="GO:0043165">
    <property type="term" value="P:Gram-negative-bacterium-type cell outer membrane assembly"/>
    <property type="evidence" value="ECO:0007669"/>
    <property type="project" value="InterPro"/>
</dbReference>
<evidence type="ECO:0000256" key="4">
    <source>
        <dbReference type="SAM" id="MobiDB-lite"/>
    </source>
</evidence>
<evidence type="ECO:0000256" key="1">
    <source>
        <dbReference type="ARBA" id="ARBA00022729"/>
    </source>
</evidence>
<dbReference type="AlphaFoldDB" id="A0A831W952"/>
<dbReference type="Pfam" id="PF03968">
    <property type="entry name" value="LptD_N"/>
    <property type="match status" value="1"/>
</dbReference>
<keyword evidence="1" id="KW-0732">Signal</keyword>
<feature type="region of interest" description="Disordered" evidence="4">
    <location>
        <begin position="1"/>
        <end position="193"/>
    </location>
</feature>
<dbReference type="EMBL" id="DRKP01000100">
    <property type="protein sequence ID" value="HEB96545.1"/>
    <property type="molecule type" value="Genomic_DNA"/>
</dbReference>
<keyword evidence="2" id="KW-0472">Membrane</keyword>
<dbReference type="GO" id="GO:0015920">
    <property type="term" value="P:lipopolysaccharide transport"/>
    <property type="evidence" value="ECO:0007669"/>
    <property type="project" value="InterPro"/>
</dbReference>
<dbReference type="Pfam" id="PF19838">
    <property type="entry name" value="LptD_2"/>
    <property type="match status" value="1"/>
</dbReference>
<gene>
    <name evidence="8" type="ORF">ENI96_08965</name>
</gene>
<dbReference type="InterPro" id="IPR045659">
    <property type="entry name" value="LptD_2"/>
</dbReference>
<feature type="domain" description="LptD C-terminal" evidence="6">
    <location>
        <begin position="505"/>
        <end position="870"/>
    </location>
</feature>
<dbReference type="InterPro" id="IPR005653">
    <property type="entry name" value="OstA-like_N"/>
</dbReference>
<sequence>MRFYTPAANAIRSGGRGTEQTGRPFKRPDPAIQRSRRAREQTHPLLPDRHPAAAHRTRPGRPVELRRRRPGGLGLLRPGGQRRGTRPRPEGDGASRHGTGRWKRPGNRHQPPASGKKKLTAEPPAAAAPASPEPHSQGTTVTATGDAGPAPATDTAGATPSARPAPATAPAAATPAPATAGGTPETGPATQPVTAAPGVEEAATAGTGVAATPIAAPTAAAGPATAAAGEERIDRGLDWAQCHPWPRPAPLSFAAPPDELTVIDADGAVLEPDRNRILFSGDVAVRRQQRMLEADEVTYDEGSEELTARGRVYFEQPRFRLTADHARFNLAREEGEMSGVGYRLTDRGARGKAARARLQDPQRSHLEQVTYSTCAPGDDAWQLEAAQLDLDRETGTGVARDAKLRFKGVPFLYLPYASFPIDDRRKSGFLVPSIGSSERSGFDLATPYYFNIAPNMDATLTPRYLGRRGLLLGGEFRYLQPRHSGRIRAEVLPRDSAVAAGENSTRGAFSYQASGTPAPRWGFDVDLNYVSDDRYLDDLGNSLAVTSARQLERRGDLTYAGDGWTALARAQYFQTVDPAIPDADRPYIRLPQLLFDLDRPDQAGGLTYLLRAEYVNFDHSNDTLVRGQRFDLAPALALPLVRPWGFLTPKATLHYTSYLLENQQPGWDDTPDRTLGTLSLDGGLFFERDTSWFDTAMVQTLEPRLFYLYTPYQDQSELPDFDTAMVEFSFASLFRENRFSGSDRIGDANQLTAALTTRTLSGETGQELFRASIGQIVYFRDRLVQLPGIPVMDDGASSLVGELAARMGDRWSSRASIQWNPYKESGATEKAAVSLHYQDGDERIANLAYRLTDQVLEQIDLSGRWPVTPQVSLVGRWTYSLRNRVTNLAFAGIEYDACCWRIRLVAQQLLTGIDAEPTNSVLIQFQLKGLASLGQRVDDYLEQNISGY</sequence>
<feature type="compositionally biased region" description="Basic residues" evidence="4">
    <location>
        <begin position="98"/>
        <end position="107"/>
    </location>
</feature>
<dbReference type="GO" id="GO:1990351">
    <property type="term" value="C:transporter complex"/>
    <property type="evidence" value="ECO:0007669"/>
    <property type="project" value="TreeGrafter"/>
</dbReference>
<proteinExistence type="inferred from homology"/>
<organism evidence="8">
    <name type="scientific">Sedimenticola thiotaurini</name>
    <dbReference type="NCBI Taxonomy" id="1543721"/>
    <lineage>
        <taxon>Bacteria</taxon>
        <taxon>Pseudomonadati</taxon>
        <taxon>Pseudomonadota</taxon>
        <taxon>Gammaproteobacteria</taxon>
        <taxon>Chromatiales</taxon>
        <taxon>Sedimenticolaceae</taxon>
        <taxon>Sedimenticola</taxon>
    </lineage>
</organism>
<dbReference type="PANTHER" id="PTHR30189:SF1">
    <property type="entry name" value="LPS-ASSEMBLY PROTEIN LPTD"/>
    <property type="match status" value="1"/>
</dbReference>
<feature type="domain" description="LPS-assembly protein LptD central" evidence="7">
    <location>
        <begin position="399"/>
        <end position="492"/>
    </location>
</feature>
<feature type="domain" description="Organic solvent tolerance-like N-terminal" evidence="5">
    <location>
        <begin position="263"/>
        <end position="395"/>
    </location>
</feature>
<dbReference type="Gene3D" id="2.60.450.10">
    <property type="entry name" value="Lipopolysaccharide (LPS) transport protein A like domain"/>
    <property type="match status" value="1"/>
</dbReference>
<dbReference type="Pfam" id="PF04453">
    <property type="entry name" value="LptD"/>
    <property type="match status" value="1"/>
</dbReference>
<dbReference type="InterPro" id="IPR007543">
    <property type="entry name" value="LptD_C"/>
</dbReference>
<feature type="compositionally biased region" description="Basic and acidic residues" evidence="4">
    <location>
        <begin position="38"/>
        <end position="51"/>
    </location>
</feature>
<evidence type="ECO:0000259" key="6">
    <source>
        <dbReference type="Pfam" id="PF04453"/>
    </source>
</evidence>
<evidence type="ECO:0000313" key="8">
    <source>
        <dbReference type="EMBL" id="HEB96545.1"/>
    </source>
</evidence>
<dbReference type="InterPro" id="IPR050218">
    <property type="entry name" value="LptD"/>
</dbReference>
<dbReference type="InterPro" id="IPR020889">
    <property type="entry name" value="LipoPS_assembly_LptD"/>
</dbReference>
<evidence type="ECO:0000259" key="5">
    <source>
        <dbReference type="Pfam" id="PF03968"/>
    </source>
</evidence>
<accession>A0A831W952</accession>
<protein>
    <submittedName>
        <fullName evidence="8">LPS-assembly protein LptD</fullName>
    </submittedName>
</protein>
<dbReference type="PANTHER" id="PTHR30189">
    <property type="entry name" value="LPS-ASSEMBLY PROTEIN"/>
    <property type="match status" value="1"/>
</dbReference>
<evidence type="ECO:0000256" key="2">
    <source>
        <dbReference type="ARBA" id="ARBA00023136"/>
    </source>
</evidence>
<keyword evidence="3" id="KW-0998">Cell outer membrane</keyword>
<feature type="compositionally biased region" description="Low complexity" evidence="4">
    <location>
        <begin position="121"/>
        <end position="193"/>
    </location>
</feature>
<dbReference type="Proteomes" id="UP000886251">
    <property type="component" value="Unassembled WGS sequence"/>
</dbReference>
<evidence type="ECO:0000259" key="7">
    <source>
        <dbReference type="Pfam" id="PF19838"/>
    </source>
</evidence>